<reference evidence="1" key="1">
    <citation type="journal article" date="2013" name="J. Plant Res.">
        <title>Effect of fungi and light on seed germination of three Opuntia species from semiarid lands of central Mexico.</title>
        <authorList>
            <person name="Delgado-Sanchez P."/>
            <person name="Jimenez-Bremont J.F."/>
            <person name="Guerrero-Gonzalez Mde L."/>
            <person name="Flores J."/>
        </authorList>
    </citation>
    <scope>NUCLEOTIDE SEQUENCE</scope>
    <source>
        <tissue evidence="1">Cladode</tissue>
    </source>
</reference>
<organism evidence="1">
    <name type="scientific">Opuntia streptacantha</name>
    <name type="common">Prickly pear cactus</name>
    <name type="synonym">Opuntia cardona</name>
    <dbReference type="NCBI Taxonomy" id="393608"/>
    <lineage>
        <taxon>Eukaryota</taxon>
        <taxon>Viridiplantae</taxon>
        <taxon>Streptophyta</taxon>
        <taxon>Embryophyta</taxon>
        <taxon>Tracheophyta</taxon>
        <taxon>Spermatophyta</taxon>
        <taxon>Magnoliopsida</taxon>
        <taxon>eudicotyledons</taxon>
        <taxon>Gunneridae</taxon>
        <taxon>Pentapetalae</taxon>
        <taxon>Caryophyllales</taxon>
        <taxon>Cactineae</taxon>
        <taxon>Cactaceae</taxon>
        <taxon>Opuntioideae</taxon>
        <taxon>Opuntia</taxon>
    </lineage>
</organism>
<evidence type="ECO:0000313" key="1">
    <source>
        <dbReference type="EMBL" id="MBA4642947.1"/>
    </source>
</evidence>
<reference evidence="1" key="2">
    <citation type="submission" date="2020-07" db="EMBL/GenBank/DDBJ databases">
        <authorList>
            <person name="Vera ALvarez R."/>
            <person name="Arias-Moreno D.M."/>
            <person name="Jimenez-Jacinto V."/>
            <person name="Jimenez-Bremont J.F."/>
            <person name="Swaminathan K."/>
            <person name="Moose S.P."/>
            <person name="Guerrero-Gonzalez M.L."/>
            <person name="Marino-Ramirez L."/>
            <person name="Landsman D."/>
            <person name="Rodriguez-Kessler M."/>
            <person name="Delgado-Sanchez P."/>
        </authorList>
    </citation>
    <scope>NUCLEOTIDE SEQUENCE</scope>
    <source>
        <tissue evidence="1">Cladode</tissue>
    </source>
</reference>
<proteinExistence type="predicted"/>
<dbReference type="AlphaFoldDB" id="A0A7C9DJ16"/>
<dbReference type="EMBL" id="GISG01130501">
    <property type="protein sequence ID" value="MBA4642947.1"/>
    <property type="molecule type" value="Transcribed_RNA"/>
</dbReference>
<accession>A0A7C9DJ16</accession>
<sequence length="149" mass="17031">MDQIHPQSNIALDMREQPSLIKGVPLNRRVRLGHGYGHSRNPDTTQKAVMVVLSGPTVIINSDLNGLVRELPWVGDRENELLIPNRVQVLELGLSLLGLVVKVHLYIGAGGPFAVFWHKVRCVLHFHHQLRCRHVGEREREGRWWYQGE</sequence>
<name>A0A7C9DJ16_OPUST</name>
<protein>
    <submittedName>
        <fullName evidence="1">Uncharacterized protein</fullName>
    </submittedName>
</protein>